<dbReference type="InterPro" id="IPR019495">
    <property type="entry name" value="EXOSC1_C"/>
</dbReference>
<comment type="caution">
    <text evidence="6">The sequence shown here is derived from an EMBL/GenBank/DDBJ whole genome shotgun (WGS) entry which is preliminary data.</text>
</comment>
<dbReference type="GO" id="GO:0005730">
    <property type="term" value="C:nucleolus"/>
    <property type="evidence" value="ECO:0007669"/>
    <property type="project" value="UniProtKB-SubCell"/>
</dbReference>
<dbReference type="Pfam" id="PF14382">
    <property type="entry name" value="ECR1_N"/>
    <property type="match status" value="1"/>
</dbReference>
<dbReference type="InterPro" id="IPR012340">
    <property type="entry name" value="NA-bd_OB-fold"/>
</dbReference>
<dbReference type="GO" id="GO:0003723">
    <property type="term" value="F:RNA binding"/>
    <property type="evidence" value="ECO:0007669"/>
    <property type="project" value="InterPro"/>
</dbReference>
<comment type="subcellular location">
    <subcellularLocation>
        <location evidence="1">Nucleus</location>
        <location evidence="1">Nucleolus</location>
    </subcellularLocation>
</comment>
<dbReference type="SUPFAM" id="SSF50249">
    <property type="entry name" value="Nucleic acid-binding proteins"/>
    <property type="match status" value="1"/>
</dbReference>
<evidence type="ECO:0000259" key="5">
    <source>
        <dbReference type="Pfam" id="PF14382"/>
    </source>
</evidence>
<dbReference type="FunFam" id="2.40.50.140:FF:000198">
    <property type="entry name" value="Exosome complex component CSL4"/>
    <property type="match status" value="1"/>
</dbReference>
<accession>A0A8S4R628</accession>
<evidence type="ECO:0000256" key="1">
    <source>
        <dbReference type="ARBA" id="ARBA00004604"/>
    </source>
</evidence>
<dbReference type="PANTHER" id="PTHR12686">
    <property type="entry name" value="3'-5' EXORIBONUCLEASE CSL4-RELATED"/>
    <property type="match status" value="1"/>
</dbReference>
<dbReference type="Proteomes" id="UP000838756">
    <property type="component" value="Unassembled WGS sequence"/>
</dbReference>
<evidence type="ECO:0000256" key="2">
    <source>
        <dbReference type="ARBA" id="ARBA00022490"/>
    </source>
</evidence>
<name>A0A8S4R628_9NEOP</name>
<protein>
    <submittedName>
        <fullName evidence="6">Jg13322 protein</fullName>
    </submittedName>
</protein>
<evidence type="ECO:0000259" key="4">
    <source>
        <dbReference type="Pfam" id="PF10447"/>
    </source>
</evidence>
<dbReference type="InterPro" id="IPR039771">
    <property type="entry name" value="Csl4"/>
</dbReference>
<keyword evidence="7" id="KW-1185">Reference proteome</keyword>
<dbReference type="GO" id="GO:0000176">
    <property type="term" value="C:nuclear exosome (RNase complex)"/>
    <property type="evidence" value="ECO:0007669"/>
    <property type="project" value="TreeGrafter"/>
</dbReference>
<dbReference type="EMBL" id="CAKXAJ010024877">
    <property type="protein sequence ID" value="CAH2232229.1"/>
    <property type="molecule type" value="Genomic_DNA"/>
</dbReference>
<dbReference type="AlphaFoldDB" id="A0A8S4R628"/>
<organism evidence="6 7">
    <name type="scientific">Pararge aegeria aegeria</name>
    <dbReference type="NCBI Taxonomy" id="348720"/>
    <lineage>
        <taxon>Eukaryota</taxon>
        <taxon>Metazoa</taxon>
        <taxon>Ecdysozoa</taxon>
        <taxon>Arthropoda</taxon>
        <taxon>Hexapoda</taxon>
        <taxon>Insecta</taxon>
        <taxon>Pterygota</taxon>
        <taxon>Neoptera</taxon>
        <taxon>Endopterygota</taxon>
        <taxon>Lepidoptera</taxon>
        <taxon>Glossata</taxon>
        <taxon>Ditrysia</taxon>
        <taxon>Papilionoidea</taxon>
        <taxon>Nymphalidae</taxon>
        <taxon>Satyrinae</taxon>
        <taxon>Satyrini</taxon>
        <taxon>Parargina</taxon>
        <taxon>Pararge</taxon>
    </lineage>
</organism>
<dbReference type="SUPFAM" id="SSF110324">
    <property type="entry name" value="Ribosomal L27 protein-like"/>
    <property type="match status" value="1"/>
</dbReference>
<proteinExistence type="predicted"/>
<feature type="domain" description="Exosome complex component CSL4 C-terminal" evidence="4">
    <location>
        <begin position="100"/>
        <end position="136"/>
    </location>
</feature>
<keyword evidence="3" id="KW-0271">Exosome</keyword>
<dbReference type="PANTHER" id="PTHR12686:SF8">
    <property type="entry name" value="EXOSOME COMPLEX COMPONENT CSL4"/>
    <property type="match status" value="1"/>
</dbReference>
<feature type="domain" description="Exosome complex component N-terminal" evidence="5">
    <location>
        <begin position="9"/>
        <end position="45"/>
    </location>
</feature>
<sequence length="217" mass="23847">MSESPVGEICIPGMRLSPSQGYLCGQGTYELKGYIYAALCGILKVEEDSNAKFTKLSIETFVTPTILPKAGDIVTAKVTVVNSRQVHCAILCTGPTILTRSYRGIVKKEDIQFKHKDSIDPYKCFRPGDIILAKVLPSTELHWYHLSTEDNELGVAIATAEGSPQGVTMIPISWSEMQCPKTLVKEPRKVAKLVPENINDALLPMHDTNGENLLRST</sequence>
<dbReference type="GO" id="GO:0005737">
    <property type="term" value="C:cytoplasm"/>
    <property type="evidence" value="ECO:0007669"/>
    <property type="project" value="TreeGrafter"/>
</dbReference>
<evidence type="ECO:0000313" key="6">
    <source>
        <dbReference type="EMBL" id="CAH2232229.1"/>
    </source>
</evidence>
<keyword evidence="2" id="KW-0963">Cytoplasm</keyword>
<evidence type="ECO:0000313" key="7">
    <source>
        <dbReference type="Proteomes" id="UP000838756"/>
    </source>
</evidence>
<gene>
    <name evidence="6" type="primary">jg13322</name>
    <name evidence="6" type="ORF">PAEG_LOCUS10524</name>
</gene>
<dbReference type="GO" id="GO:0006396">
    <property type="term" value="P:RNA processing"/>
    <property type="evidence" value="ECO:0007669"/>
    <property type="project" value="InterPro"/>
</dbReference>
<dbReference type="Gene3D" id="2.40.50.100">
    <property type="match status" value="1"/>
</dbReference>
<evidence type="ECO:0000256" key="3">
    <source>
        <dbReference type="ARBA" id="ARBA00022835"/>
    </source>
</evidence>
<dbReference type="InterPro" id="IPR025721">
    <property type="entry name" value="Exosome_cplx_N_dom"/>
</dbReference>
<dbReference type="Pfam" id="PF10447">
    <property type="entry name" value="EXOSC1"/>
    <property type="match status" value="1"/>
</dbReference>
<dbReference type="Gene3D" id="2.40.50.140">
    <property type="entry name" value="Nucleic acid-binding proteins"/>
    <property type="match status" value="1"/>
</dbReference>
<reference evidence="6" key="1">
    <citation type="submission" date="2022-03" db="EMBL/GenBank/DDBJ databases">
        <authorList>
            <person name="Lindestad O."/>
        </authorList>
    </citation>
    <scope>NUCLEOTIDE SEQUENCE</scope>
</reference>
<dbReference type="OrthoDB" id="440760at2759"/>